<dbReference type="OMA" id="ANTRWTE"/>
<dbReference type="GO" id="GO:0015031">
    <property type="term" value="P:protein transport"/>
    <property type="evidence" value="ECO:0007669"/>
    <property type="project" value="TreeGrafter"/>
</dbReference>
<protein>
    <recommendedName>
        <fullName evidence="2">Arrestin-like N-terminal domain-containing protein</fullName>
    </recommendedName>
</protein>
<dbReference type="InterPro" id="IPR014756">
    <property type="entry name" value="Ig_E-set"/>
</dbReference>
<dbReference type="InterPro" id="IPR011021">
    <property type="entry name" value="Arrestin-like_N"/>
</dbReference>
<evidence type="ECO:0000313" key="3">
    <source>
        <dbReference type="EMBL" id="ESO98193.1"/>
    </source>
</evidence>
<feature type="domain" description="Arrestin-like N-terminal" evidence="2">
    <location>
        <begin position="9"/>
        <end position="163"/>
    </location>
</feature>
<dbReference type="Proteomes" id="UP000030746">
    <property type="component" value="Unassembled WGS sequence"/>
</dbReference>
<dbReference type="HOGENOM" id="CLU_039221_3_2_1"/>
<dbReference type="RefSeq" id="XP_009050901.1">
    <property type="nucleotide sequence ID" value="XM_009052653.1"/>
</dbReference>
<dbReference type="InterPro" id="IPR014752">
    <property type="entry name" value="Arrestin-like_C"/>
</dbReference>
<comment type="similarity">
    <text evidence="1">Belongs to the arrestin family.</text>
</comment>
<gene>
    <name evidence="3" type="ORF">LOTGIDRAFT_114554</name>
</gene>
<dbReference type="KEGG" id="lgi:LOTGIDRAFT_114554"/>
<dbReference type="InterPro" id="IPR050357">
    <property type="entry name" value="Arrestin_domain-protein"/>
</dbReference>
<evidence type="ECO:0000256" key="1">
    <source>
        <dbReference type="ARBA" id="ARBA00005298"/>
    </source>
</evidence>
<name>V4A2V4_LOTGI</name>
<evidence type="ECO:0000313" key="4">
    <source>
        <dbReference type="Proteomes" id="UP000030746"/>
    </source>
</evidence>
<reference evidence="3 4" key="1">
    <citation type="journal article" date="2013" name="Nature">
        <title>Insights into bilaterian evolution from three spiralian genomes.</title>
        <authorList>
            <person name="Simakov O."/>
            <person name="Marletaz F."/>
            <person name="Cho S.J."/>
            <person name="Edsinger-Gonzales E."/>
            <person name="Havlak P."/>
            <person name="Hellsten U."/>
            <person name="Kuo D.H."/>
            <person name="Larsson T."/>
            <person name="Lv J."/>
            <person name="Arendt D."/>
            <person name="Savage R."/>
            <person name="Osoegawa K."/>
            <person name="de Jong P."/>
            <person name="Grimwood J."/>
            <person name="Chapman J.A."/>
            <person name="Shapiro H."/>
            <person name="Aerts A."/>
            <person name="Otillar R.P."/>
            <person name="Terry A.Y."/>
            <person name="Boore J.L."/>
            <person name="Grigoriev I.V."/>
            <person name="Lindberg D.R."/>
            <person name="Seaver E.C."/>
            <person name="Weisblat D.A."/>
            <person name="Putnam N.H."/>
            <person name="Rokhsar D.S."/>
        </authorList>
    </citation>
    <scope>NUCLEOTIDE SEQUENCE [LARGE SCALE GENOMIC DNA]</scope>
</reference>
<sequence>MVKSISQCFVNLDGDKNVYRRSEYVKGRVTLNVEENIQIKAVRVYLYGEALTKWDIFLDRSNRENIGREKYVGHYVTFHNYQQYAFFYIFFSAGTNNPPVTLVKGKQTYRFTFKLPDRVLPSSFEGEYGAVRYWLKVLVDRPMFNLNRSWYRAFTVLHNIDINTTALKVLRT</sequence>
<keyword evidence="4" id="KW-1185">Reference proteome</keyword>
<dbReference type="Gene3D" id="2.60.40.640">
    <property type="match status" value="1"/>
</dbReference>
<organism evidence="3 4">
    <name type="scientific">Lottia gigantea</name>
    <name type="common">Giant owl limpet</name>
    <dbReference type="NCBI Taxonomy" id="225164"/>
    <lineage>
        <taxon>Eukaryota</taxon>
        <taxon>Metazoa</taxon>
        <taxon>Spiralia</taxon>
        <taxon>Lophotrochozoa</taxon>
        <taxon>Mollusca</taxon>
        <taxon>Gastropoda</taxon>
        <taxon>Patellogastropoda</taxon>
        <taxon>Lottioidea</taxon>
        <taxon>Lottiidae</taxon>
        <taxon>Lottia</taxon>
    </lineage>
</organism>
<dbReference type="CTD" id="20231106"/>
<dbReference type="EMBL" id="KB201262">
    <property type="protein sequence ID" value="ESO98193.1"/>
    <property type="molecule type" value="Genomic_DNA"/>
</dbReference>
<dbReference type="OrthoDB" id="2333384at2759"/>
<evidence type="ECO:0000259" key="2">
    <source>
        <dbReference type="Pfam" id="PF00339"/>
    </source>
</evidence>
<dbReference type="GO" id="GO:0005737">
    <property type="term" value="C:cytoplasm"/>
    <property type="evidence" value="ECO:0007669"/>
    <property type="project" value="TreeGrafter"/>
</dbReference>
<dbReference type="GeneID" id="20231106"/>
<accession>V4A2V4</accession>
<dbReference type="PANTHER" id="PTHR11188">
    <property type="entry name" value="ARRESTIN DOMAIN CONTAINING PROTEIN"/>
    <property type="match status" value="1"/>
</dbReference>
<dbReference type="PANTHER" id="PTHR11188:SF17">
    <property type="entry name" value="FI21816P1"/>
    <property type="match status" value="1"/>
</dbReference>
<proteinExistence type="inferred from homology"/>
<dbReference type="SUPFAM" id="SSF81296">
    <property type="entry name" value="E set domains"/>
    <property type="match status" value="1"/>
</dbReference>
<dbReference type="AlphaFoldDB" id="V4A2V4"/>
<dbReference type="Pfam" id="PF00339">
    <property type="entry name" value="Arrestin_N"/>
    <property type="match status" value="1"/>
</dbReference>